<dbReference type="Proteomes" id="UP000028059">
    <property type="component" value="Unassembled WGS sequence"/>
</dbReference>
<dbReference type="CDD" id="cd18086">
    <property type="entry name" value="HsC9orf114-like"/>
    <property type="match status" value="1"/>
</dbReference>
<organism evidence="1 2">
    <name type="scientific">Marine Group I thaumarchaeote SCGC AAA799-N04</name>
    <dbReference type="NCBI Taxonomy" id="1502293"/>
    <lineage>
        <taxon>Archaea</taxon>
        <taxon>Nitrososphaerota</taxon>
        <taxon>Marine Group I</taxon>
    </lineage>
</organism>
<sequence length="270" mass="30237">MKLSVAIPESALSDESLKIDKTRKISVLARACAIFKIETIYVYQEGNNKQDGNLMVMILKYLETPQFLRRRLFSKVNDLKFAGVLQPLRIPSHVTPANPKKISKGDVREGIVVSVKGKRFVDVGINQLILFFGKTPIGKRVTVQFKEGYPNFSIKEITRSEAPEYWGYGVKERANLFSLLSEWKGNIILTSRKGKTATKEQIAKYTKSDQPTLVVFGSPEKGIHEILGGKMKNVQNAKSLNFFPNQATQTVRLEEALLGTLSIINAQSMS</sequence>
<gene>
    <name evidence="1" type="ORF">AAA799N04_01437</name>
</gene>
<keyword evidence="1" id="KW-0808">Transferase</keyword>
<dbReference type="AlphaFoldDB" id="A0A081RLR7"/>
<dbReference type="EMBL" id="JOKN01000031">
    <property type="protein sequence ID" value="KEQ56140.1"/>
    <property type="molecule type" value="Genomic_DNA"/>
</dbReference>
<protein>
    <submittedName>
        <fullName evidence="1">Putative RNA methyltransferase protein</fullName>
    </submittedName>
</protein>
<dbReference type="PANTHER" id="PTHR12150">
    <property type="entry name" value="CLASS IV SAM-BINDING METHYLTRANSFERASE-RELATED"/>
    <property type="match status" value="1"/>
</dbReference>
<evidence type="ECO:0000313" key="2">
    <source>
        <dbReference type="Proteomes" id="UP000028059"/>
    </source>
</evidence>
<dbReference type="InterPro" id="IPR012340">
    <property type="entry name" value="NA-bd_OB-fold"/>
</dbReference>
<dbReference type="GO" id="GO:0032259">
    <property type="term" value="P:methylation"/>
    <property type="evidence" value="ECO:0007669"/>
    <property type="project" value="UniProtKB-KW"/>
</dbReference>
<keyword evidence="1" id="KW-0489">Methyltransferase</keyword>
<dbReference type="InterPro" id="IPR029026">
    <property type="entry name" value="tRNA_m1G_MTases_N"/>
</dbReference>
<dbReference type="PANTHER" id="PTHR12150:SF13">
    <property type="entry name" value="METHYLTRANSFERASE C9ORF114-RELATED"/>
    <property type="match status" value="1"/>
</dbReference>
<dbReference type="GO" id="GO:0008168">
    <property type="term" value="F:methyltransferase activity"/>
    <property type="evidence" value="ECO:0007669"/>
    <property type="project" value="UniProtKB-KW"/>
</dbReference>
<dbReference type="Pfam" id="PF02598">
    <property type="entry name" value="Methyltrn_RNA_3"/>
    <property type="match status" value="1"/>
</dbReference>
<comment type="caution">
    <text evidence="1">The sequence shown here is derived from an EMBL/GenBank/DDBJ whole genome shotgun (WGS) entry which is preliminary data.</text>
</comment>
<dbReference type="PATRIC" id="fig|1502293.3.peg.1335"/>
<dbReference type="InterPro" id="IPR003750">
    <property type="entry name" value="Put_MeTrfase-C9orf114-like"/>
</dbReference>
<dbReference type="Gene3D" id="3.40.1280.10">
    <property type="match status" value="1"/>
</dbReference>
<name>A0A081RLR7_9ARCH</name>
<reference evidence="1 2" key="1">
    <citation type="submission" date="2014-06" db="EMBL/GenBank/DDBJ databases">
        <authorList>
            <person name="Ngugi D.K."/>
            <person name="Blom J."/>
            <person name="Alam I."/>
            <person name="Rashid M."/>
            <person name="Ba Alawi W."/>
            <person name="Zhang G."/>
            <person name="Hikmawan T."/>
            <person name="Guan Y."/>
            <person name="Antunes A."/>
            <person name="Siam R."/>
            <person name="ElDorry H."/>
            <person name="Bajic V."/>
            <person name="Stingl U."/>
        </authorList>
    </citation>
    <scope>NUCLEOTIDE SEQUENCE [LARGE SCALE GENOMIC DNA]</scope>
    <source>
        <strain evidence="1">SCGC AAA799-N04</strain>
    </source>
</reference>
<dbReference type="SUPFAM" id="SSF75217">
    <property type="entry name" value="alpha/beta knot"/>
    <property type="match status" value="2"/>
</dbReference>
<dbReference type="InterPro" id="IPR029028">
    <property type="entry name" value="Alpha/beta_knot_MTases"/>
</dbReference>
<proteinExistence type="predicted"/>
<evidence type="ECO:0000313" key="1">
    <source>
        <dbReference type="EMBL" id="KEQ56140.1"/>
    </source>
</evidence>
<accession>A0A081RLR7</accession>
<keyword evidence="2" id="KW-1185">Reference proteome</keyword>
<dbReference type="Gene3D" id="2.40.50.140">
    <property type="entry name" value="Nucleic acid-binding proteins"/>
    <property type="match status" value="1"/>
</dbReference>